<dbReference type="AlphaFoldDB" id="A0A1J7BXL1"/>
<dbReference type="OrthoDB" id="98874at2"/>
<sequence length="673" mass="77508">MKILSSVFILFFLFIAKVQSQNYELGKVTIAELEEKVHPKDSSAPAVVLFRKGRTFFSYNRDVGFSANHVCEIKIKIYKKEGLKWANQKVQFYIGYENLNEDRLQFQDAITYNLEKGAIVKTKLENQGAFKQKINEYWKEKAITLPNVKVGSIIEYKYILRSENLVKFPDFDIQYEIPVNYFYYKAEIPEFYIYKPILTGGIPLETESKFSTGSTTFDNEHGKSTSFTYRQIEAFYSGKNIPALIEEPYVNNIENYRGRIIHELERVRMPEQPVKDYALTWEGVAKTIYKDDSFGKQLNEKSFLVEDVKRLIGNVTSLSERLNLVFAYVQNKMNWNGSRSYYTDKGIIKAYSEQAGNVAEINFILINMLRLAGVEANPVLVSTIENGQAVYPTRTGFNYVIAAAEIDGKQILLDATHKYTTPNILPLNVLNWKGRLIKNDGTSIEIDLDPLNPSKENFNIMVKIDREGKMNGQVRIMRTDYDAYQFRVENSEKSQDNYLEKLEGQLGNLNISNYRTENQKSNLKDPLVETFSFTSNNQSDIIGGKIFINPLLFFTKSKNPFNQEQRLMPVYFGYKNQEKYNINIEVPEGFAIESLPTPVKISSEDKAILYTINFFAEGNKIQISSTKEINSSIFATDQYGGLKDLFQKVIASQNEKIVLKKYNHGFEKCTTRR</sequence>
<evidence type="ECO:0000259" key="1">
    <source>
        <dbReference type="Pfam" id="PF12969"/>
    </source>
</evidence>
<reference evidence="2 3" key="1">
    <citation type="submission" date="2016-10" db="EMBL/GenBank/DDBJ databases">
        <title>Draft Genome Sequence of Rhizobacteria Flavobacterium johnsoniae CI04.</title>
        <authorList>
            <person name="Bravo J.I."/>
            <person name="Lozano G.L."/>
            <person name="Handelsman J."/>
        </authorList>
    </citation>
    <scope>NUCLEOTIDE SEQUENCE [LARGE SCALE GENOMIC DNA]</scope>
    <source>
        <strain evidence="2 3">CI04</strain>
    </source>
</reference>
<dbReference type="Pfam" id="PF12969">
    <property type="entry name" value="DUF3857"/>
    <property type="match status" value="1"/>
</dbReference>
<comment type="caution">
    <text evidence="2">The sequence shown here is derived from an EMBL/GenBank/DDBJ whole genome shotgun (WGS) entry which is preliminary data.</text>
</comment>
<dbReference type="Gene3D" id="2.60.40.3140">
    <property type="match status" value="1"/>
</dbReference>
<dbReference type="Gene3D" id="3.10.620.30">
    <property type="match status" value="1"/>
</dbReference>
<proteinExistence type="predicted"/>
<dbReference type="Proteomes" id="UP000182826">
    <property type="component" value="Unassembled WGS sequence"/>
</dbReference>
<evidence type="ECO:0000313" key="3">
    <source>
        <dbReference type="Proteomes" id="UP000182826"/>
    </source>
</evidence>
<feature type="domain" description="DUF3857" evidence="1">
    <location>
        <begin position="75"/>
        <end position="190"/>
    </location>
</feature>
<dbReference type="InterPro" id="IPR024618">
    <property type="entry name" value="DUF3857"/>
</dbReference>
<organism evidence="2 3">
    <name type="scientific">Flavobacterium johnsoniae</name>
    <name type="common">Cytophaga johnsonae</name>
    <dbReference type="NCBI Taxonomy" id="986"/>
    <lineage>
        <taxon>Bacteria</taxon>
        <taxon>Pseudomonadati</taxon>
        <taxon>Bacteroidota</taxon>
        <taxon>Flavobacteriia</taxon>
        <taxon>Flavobacteriales</taxon>
        <taxon>Flavobacteriaceae</taxon>
        <taxon>Flavobacterium</taxon>
    </lineage>
</organism>
<dbReference type="Gene3D" id="2.60.120.1130">
    <property type="match status" value="1"/>
</dbReference>
<dbReference type="EMBL" id="MLFK01000002">
    <property type="protein sequence ID" value="OIV43355.1"/>
    <property type="molecule type" value="Genomic_DNA"/>
</dbReference>
<name>A0A1J7BXL1_FLAJO</name>
<keyword evidence="3" id="KW-1185">Reference proteome</keyword>
<dbReference type="RefSeq" id="WP_071635325.1">
    <property type="nucleotide sequence ID" value="NZ_MLFK01000002.1"/>
</dbReference>
<gene>
    <name evidence="2" type="ORF">BKM63_03900</name>
</gene>
<protein>
    <recommendedName>
        <fullName evidence="1">DUF3857 domain-containing protein</fullName>
    </recommendedName>
</protein>
<accession>A0A1J7BXL1</accession>
<evidence type="ECO:0000313" key="2">
    <source>
        <dbReference type="EMBL" id="OIV43355.1"/>
    </source>
</evidence>